<evidence type="ECO:0000259" key="2">
    <source>
        <dbReference type="Pfam" id="PF13115"/>
    </source>
</evidence>
<dbReference type="RefSeq" id="WP_110896784.1">
    <property type="nucleotide sequence ID" value="NZ_CP054614.1"/>
</dbReference>
<dbReference type="Proteomes" id="UP000247790">
    <property type="component" value="Unassembled WGS sequence"/>
</dbReference>
<evidence type="ECO:0000313" key="6">
    <source>
        <dbReference type="Proteomes" id="UP000509327"/>
    </source>
</evidence>
<dbReference type="InterPro" id="IPR032693">
    <property type="entry name" value="YtkA-like_dom"/>
</dbReference>
<dbReference type="AlphaFoldDB" id="A0A2V4VAP6"/>
<evidence type="ECO:0000313" key="4">
    <source>
        <dbReference type="EMBL" id="QKS55496.1"/>
    </source>
</evidence>
<evidence type="ECO:0000313" key="5">
    <source>
        <dbReference type="Proteomes" id="UP000247790"/>
    </source>
</evidence>
<evidence type="ECO:0000313" key="3">
    <source>
        <dbReference type="EMBL" id="PYE49267.1"/>
    </source>
</evidence>
<protein>
    <recommendedName>
        <fullName evidence="2">YtkA-like domain-containing protein</fullName>
    </recommendedName>
</protein>
<keyword evidence="1" id="KW-0732">Signal</keyword>
<reference evidence="4 6" key="2">
    <citation type="submission" date="2020-06" db="EMBL/GenBank/DDBJ databases">
        <title>Complete genome of Paenibacillus barcinonensis KACC11450.</title>
        <authorList>
            <person name="Kim M."/>
            <person name="Park Y.-J."/>
            <person name="Shin J.-H."/>
        </authorList>
    </citation>
    <scope>NUCLEOTIDE SEQUENCE [LARGE SCALE GENOMIC DNA]</scope>
    <source>
        <strain evidence="4 6">KACC11450</strain>
    </source>
</reference>
<dbReference type="EMBL" id="QJSW01000006">
    <property type="protein sequence ID" value="PYE49267.1"/>
    <property type="molecule type" value="Genomic_DNA"/>
</dbReference>
<accession>A0A2V4VAP6</accession>
<proteinExistence type="predicted"/>
<dbReference type="Proteomes" id="UP000509327">
    <property type="component" value="Chromosome"/>
</dbReference>
<dbReference type="PROSITE" id="PS51257">
    <property type="entry name" value="PROKAR_LIPOPROTEIN"/>
    <property type="match status" value="1"/>
</dbReference>
<reference evidence="3 5" key="1">
    <citation type="submission" date="2018-06" db="EMBL/GenBank/DDBJ databases">
        <title>Genomic Encyclopedia of Type Strains, Phase III (KMG-III): the genomes of soil and plant-associated and newly described type strains.</title>
        <authorList>
            <person name="Whitman W."/>
        </authorList>
    </citation>
    <scope>NUCLEOTIDE SEQUENCE [LARGE SCALE GENOMIC DNA]</scope>
    <source>
        <strain evidence="3 5">CECT 7022</strain>
    </source>
</reference>
<feature type="domain" description="YtkA-like" evidence="2">
    <location>
        <begin position="41"/>
        <end position="116"/>
    </location>
</feature>
<evidence type="ECO:0000256" key="1">
    <source>
        <dbReference type="SAM" id="SignalP"/>
    </source>
</evidence>
<organism evidence="3 5">
    <name type="scientific">Paenibacillus barcinonensis</name>
    <dbReference type="NCBI Taxonomy" id="198119"/>
    <lineage>
        <taxon>Bacteria</taxon>
        <taxon>Bacillati</taxon>
        <taxon>Bacillota</taxon>
        <taxon>Bacilli</taxon>
        <taxon>Bacillales</taxon>
        <taxon>Paenibacillaceae</taxon>
        <taxon>Paenibacillus</taxon>
    </lineage>
</organism>
<dbReference type="Pfam" id="PF13115">
    <property type="entry name" value="YtkA"/>
    <property type="match status" value="1"/>
</dbReference>
<feature type="signal peptide" evidence="1">
    <location>
        <begin position="1"/>
        <end position="28"/>
    </location>
</feature>
<feature type="chain" id="PRO_5038816121" description="YtkA-like domain-containing protein" evidence="1">
    <location>
        <begin position="29"/>
        <end position="165"/>
    </location>
</feature>
<dbReference type="EMBL" id="CP054614">
    <property type="protein sequence ID" value="QKS55496.1"/>
    <property type="molecule type" value="Genomic_DNA"/>
</dbReference>
<name>A0A2V4VAP6_PAEBA</name>
<sequence length="165" mass="18292">MNKKKNQLYTWVWSSLLIVLLCGCTAKMTETDGNGLPPHISVNLQLPESLRLGNSNDFSVQVSKSNIPLEHAETAEFVIWPESDKASAVTLKADERSPGLYAVSYVIEQEGLYLIQSRIKFADAQVMPTKRFAIGDHAIERLAKLESYQHTDADAPDPTPASSHH</sequence>
<dbReference type="OrthoDB" id="2613301at2"/>
<gene>
    <name evidence="3" type="ORF">DFQ00_106250</name>
    <name evidence="4" type="ORF">HUB98_03630</name>
</gene>
<keyword evidence="6" id="KW-1185">Reference proteome</keyword>